<evidence type="ECO:0000313" key="2">
    <source>
        <dbReference type="Proteomes" id="UP000774570"/>
    </source>
</evidence>
<dbReference type="RefSeq" id="WP_220167870.1">
    <property type="nucleotide sequence ID" value="NZ_JAIBOA010000012.1"/>
</dbReference>
<proteinExistence type="predicted"/>
<dbReference type="EMBL" id="JAIBOA010000012">
    <property type="protein sequence ID" value="MBW8484635.1"/>
    <property type="molecule type" value="Genomic_DNA"/>
</dbReference>
<comment type="caution">
    <text evidence="1">The sequence shown here is derived from an EMBL/GenBank/DDBJ whole genome shotgun (WGS) entry which is preliminary data.</text>
</comment>
<gene>
    <name evidence="1" type="ORF">K1Y72_19785</name>
</gene>
<protein>
    <submittedName>
        <fullName evidence="1">Uncharacterized protein</fullName>
    </submittedName>
</protein>
<reference evidence="1 2" key="1">
    <citation type="submission" date="2021-07" db="EMBL/GenBank/DDBJ databases">
        <title>Actinomadura sp. PM05-2 isolated from lichen.</title>
        <authorList>
            <person name="Somphong A."/>
            <person name="Phongsopitanun W."/>
            <person name="Tanasupawat S."/>
            <person name="Peongsungnone V."/>
        </authorList>
    </citation>
    <scope>NUCLEOTIDE SEQUENCE [LARGE SCALE GENOMIC DNA]</scope>
    <source>
        <strain evidence="1 2">PM05-2</strain>
    </source>
</reference>
<sequence length="228" mass="24501">MTDPASDAAALAKAHQQAAKLRSALRDRDERLALAEKRLAALEGSTTWQAGRLLAGTARNPKRGTRLPRDLYRLWKNRHVPQAAPAVKGGDAAVFEAAERPEDRLLVANPCTTLIVAGVFGAGTRDALADHARTVPLYPHDAKIVLASADADLLLIDTTAGAPGGPWAYLGQPGMYDRDRAVHDLRRIAKARELPVVLWGENPPPTLACLEWDARATAPVQLADLLVP</sequence>
<keyword evidence="2" id="KW-1185">Reference proteome</keyword>
<evidence type="ECO:0000313" key="1">
    <source>
        <dbReference type="EMBL" id="MBW8484635.1"/>
    </source>
</evidence>
<accession>A0ABS7FXC8</accession>
<dbReference type="Proteomes" id="UP000774570">
    <property type="component" value="Unassembled WGS sequence"/>
</dbReference>
<name>A0ABS7FXC8_9ACTN</name>
<organism evidence="1 2">
    <name type="scientific">Actinomadura parmotrematis</name>
    <dbReference type="NCBI Taxonomy" id="2864039"/>
    <lineage>
        <taxon>Bacteria</taxon>
        <taxon>Bacillati</taxon>
        <taxon>Actinomycetota</taxon>
        <taxon>Actinomycetes</taxon>
        <taxon>Streptosporangiales</taxon>
        <taxon>Thermomonosporaceae</taxon>
        <taxon>Actinomadura</taxon>
    </lineage>
</organism>